<evidence type="ECO:0000313" key="3">
    <source>
        <dbReference type="Proteomes" id="UP001562425"/>
    </source>
</evidence>
<dbReference type="Proteomes" id="UP001562425">
    <property type="component" value="Unassembled WGS sequence"/>
</dbReference>
<reference evidence="2 3" key="1">
    <citation type="submission" date="2024-05" db="EMBL/GenBank/DDBJ databases">
        <title>Culex pipiens pipiens assembly and annotation.</title>
        <authorList>
            <person name="Alout H."/>
            <person name="Durand T."/>
        </authorList>
    </citation>
    <scope>NUCLEOTIDE SEQUENCE [LARGE SCALE GENOMIC DNA]</scope>
    <source>
        <strain evidence="2">HA-2024</strain>
        <tissue evidence="2">Whole body</tissue>
    </source>
</reference>
<evidence type="ECO:0000313" key="2">
    <source>
        <dbReference type="EMBL" id="KAL1375016.1"/>
    </source>
</evidence>
<accession>A0ABD1CFA8</accession>
<sequence>SVNLSACNFNNSHQQQQRNGHQPIRTIGSDPPVAVPVSAT</sequence>
<feature type="compositionally biased region" description="Polar residues" evidence="1">
    <location>
        <begin position="1"/>
        <end position="20"/>
    </location>
</feature>
<gene>
    <name evidence="2" type="ORF">pipiens_000723</name>
</gene>
<name>A0ABD1CFA8_CULPP</name>
<feature type="non-terminal residue" evidence="2">
    <location>
        <position position="40"/>
    </location>
</feature>
<feature type="region of interest" description="Disordered" evidence="1">
    <location>
        <begin position="1"/>
        <end position="40"/>
    </location>
</feature>
<evidence type="ECO:0000256" key="1">
    <source>
        <dbReference type="SAM" id="MobiDB-lite"/>
    </source>
</evidence>
<protein>
    <submittedName>
        <fullName evidence="2">Uncharacterized protein</fullName>
    </submittedName>
</protein>
<feature type="non-terminal residue" evidence="2">
    <location>
        <position position="1"/>
    </location>
</feature>
<dbReference type="AlphaFoldDB" id="A0ABD1CFA8"/>
<proteinExistence type="predicted"/>
<dbReference type="EMBL" id="JBEHCU010012858">
    <property type="protein sequence ID" value="KAL1375016.1"/>
    <property type="molecule type" value="Genomic_DNA"/>
</dbReference>
<keyword evidence="3" id="KW-1185">Reference proteome</keyword>
<comment type="caution">
    <text evidence="2">The sequence shown here is derived from an EMBL/GenBank/DDBJ whole genome shotgun (WGS) entry which is preliminary data.</text>
</comment>
<organism evidence="2 3">
    <name type="scientific">Culex pipiens pipiens</name>
    <name type="common">Northern house mosquito</name>
    <dbReference type="NCBI Taxonomy" id="38569"/>
    <lineage>
        <taxon>Eukaryota</taxon>
        <taxon>Metazoa</taxon>
        <taxon>Ecdysozoa</taxon>
        <taxon>Arthropoda</taxon>
        <taxon>Hexapoda</taxon>
        <taxon>Insecta</taxon>
        <taxon>Pterygota</taxon>
        <taxon>Neoptera</taxon>
        <taxon>Endopterygota</taxon>
        <taxon>Diptera</taxon>
        <taxon>Nematocera</taxon>
        <taxon>Culicoidea</taxon>
        <taxon>Culicidae</taxon>
        <taxon>Culicinae</taxon>
        <taxon>Culicini</taxon>
        <taxon>Culex</taxon>
        <taxon>Culex</taxon>
    </lineage>
</organism>